<dbReference type="OrthoDB" id="2789670at2759"/>
<dbReference type="InterPro" id="IPR036396">
    <property type="entry name" value="Cyt_P450_sf"/>
</dbReference>
<evidence type="ECO:0000256" key="4">
    <source>
        <dbReference type="ARBA" id="ARBA00023002"/>
    </source>
</evidence>
<dbReference type="GO" id="GO:0005506">
    <property type="term" value="F:iron ion binding"/>
    <property type="evidence" value="ECO:0007669"/>
    <property type="project" value="InterPro"/>
</dbReference>
<keyword evidence="4 7" id="KW-0560">Oxidoreductase</keyword>
<dbReference type="GO" id="GO:0016705">
    <property type="term" value="F:oxidoreductase activity, acting on paired donors, with incorporation or reduction of molecular oxygen"/>
    <property type="evidence" value="ECO:0007669"/>
    <property type="project" value="InterPro"/>
</dbReference>
<accession>A0A7J7JTQ5</accession>
<organism evidence="8 9">
    <name type="scientific">Bugula neritina</name>
    <name type="common">Brown bryozoan</name>
    <name type="synonym">Sertularia neritina</name>
    <dbReference type="NCBI Taxonomy" id="10212"/>
    <lineage>
        <taxon>Eukaryota</taxon>
        <taxon>Metazoa</taxon>
        <taxon>Spiralia</taxon>
        <taxon>Lophotrochozoa</taxon>
        <taxon>Bryozoa</taxon>
        <taxon>Gymnolaemata</taxon>
        <taxon>Cheilostomatida</taxon>
        <taxon>Flustrina</taxon>
        <taxon>Buguloidea</taxon>
        <taxon>Bugulidae</taxon>
        <taxon>Bugula</taxon>
    </lineage>
</organism>
<comment type="function">
    <text evidence="6">Cytochromes P450 are a group of heme-thiolate monooxygenases. They oxidize a variety of structurally unrelated compounds, including steroids, fatty acids, and xenobiotics.</text>
</comment>
<evidence type="ECO:0000256" key="3">
    <source>
        <dbReference type="ARBA" id="ARBA00022723"/>
    </source>
</evidence>
<protein>
    <recommendedName>
        <fullName evidence="10">CYP3A4</fullName>
    </recommendedName>
</protein>
<dbReference type="Gene3D" id="1.10.630.10">
    <property type="entry name" value="Cytochrome P450"/>
    <property type="match status" value="1"/>
</dbReference>
<keyword evidence="2 7" id="KW-0349">Heme</keyword>
<reference evidence="8" key="1">
    <citation type="submission" date="2020-06" db="EMBL/GenBank/DDBJ databases">
        <title>Draft genome of Bugula neritina, a colonial animal packing powerful symbionts and potential medicines.</title>
        <authorList>
            <person name="Rayko M."/>
        </authorList>
    </citation>
    <scope>NUCLEOTIDE SEQUENCE [LARGE SCALE GENOMIC DNA]</scope>
    <source>
        <strain evidence="8">Kwan_BN1</strain>
    </source>
</reference>
<dbReference type="AlphaFoldDB" id="A0A7J7JTQ5"/>
<dbReference type="EMBL" id="VXIV02001817">
    <property type="protein sequence ID" value="KAF6029387.1"/>
    <property type="molecule type" value="Genomic_DNA"/>
</dbReference>
<dbReference type="GO" id="GO:0020037">
    <property type="term" value="F:heme binding"/>
    <property type="evidence" value="ECO:0007669"/>
    <property type="project" value="InterPro"/>
</dbReference>
<dbReference type="PANTHER" id="PTHR24302:SF15">
    <property type="entry name" value="FATTY-ACID PEROXYGENASE"/>
    <property type="match status" value="1"/>
</dbReference>
<sequence>MTQITGQTLRPLTLTGEVAPENQTDIQQYAFIPFGSGSRKCIASRLALLEMKVVIIKSLTEFRYEACADTPKLKDLKFRSSIVVLATATPLKVSVVPRNKIL</sequence>
<dbReference type="Pfam" id="PF00067">
    <property type="entry name" value="p450"/>
    <property type="match status" value="1"/>
</dbReference>
<keyword evidence="5 7" id="KW-0408">Iron</keyword>
<evidence type="ECO:0000313" key="9">
    <source>
        <dbReference type="Proteomes" id="UP000593567"/>
    </source>
</evidence>
<evidence type="ECO:0000256" key="6">
    <source>
        <dbReference type="ARBA" id="ARBA00043906"/>
    </source>
</evidence>
<name>A0A7J7JTQ5_BUGNE</name>
<proteinExistence type="inferred from homology"/>
<gene>
    <name evidence="8" type="ORF">EB796_012266</name>
</gene>
<dbReference type="InterPro" id="IPR001128">
    <property type="entry name" value="Cyt_P450"/>
</dbReference>
<evidence type="ECO:0000256" key="1">
    <source>
        <dbReference type="ARBA" id="ARBA00010617"/>
    </source>
</evidence>
<evidence type="ECO:0000256" key="7">
    <source>
        <dbReference type="RuleBase" id="RU000461"/>
    </source>
</evidence>
<evidence type="ECO:0000256" key="2">
    <source>
        <dbReference type="ARBA" id="ARBA00022617"/>
    </source>
</evidence>
<keyword evidence="9" id="KW-1185">Reference proteome</keyword>
<evidence type="ECO:0000256" key="5">
    <source>
        <dbReference type="ARBA" id="ARBA00023004"/>
    </source>
</evidence>
<dbReference type="Proteomes" id="UP000593567">
    <property type="component" value="Unassembled WGS sequence"/>
</dbReference>
<dbReference type="PROSITE" id="PS00086">
    <property type="entry name" value="CYTOCHROME_P450"/>
    <property type="match status" value="1"/>
</dbReference>
<keyword evidence="3 7" id="KW-0479">Metal-binding</keyword>
<comment type="similarity">
    <text evidence="1 7">Belongs to the cytochrome P450 family.</text>
</comment>
<dbReference type="InterPro" id="IPR017972">
    <property type="entry name" value="Cyt_P450_CS"/>
</dbReference>
<dbReference type="SUPFAM" id="SSF48264">
    <property type="entry name" value="Cytochrome P450"/>
    <property type="match status" value="1"/>
</dbReference>
<evidence type="ECO:0000313" key="8">
    <source>
        <dbReference type="EMBL" id="KAF6029387.1"/>
    </source>
</evidence>
<dbReference type="GO" id="GO:0008395">
    <property type="term" value="F:steroid hydroxylase activity"/>
    <property type="evidence" value="ECO:0007669"/>
    <property type="project" value="TreeGrafter"/>
</dbReference>
<keyword evidence="7" id="KW-0503">Monooxygenase</keyword>
<comment type="caution">
    <text evidence="8">The sequence shown here is derived from an EMBL/GenBank/DDBJ whole genome shotgun (WGS) entry which is preliminary data.</text>
</comment>
<dbReference type="PANTHER" id="PTHR24302">
    <property type="entry name" value="CYTOCHROME P450 FAMILY 3"/>
    <property type="match status" value="1"/>
</dbReference>
<dbReference type="InterPro" id="IPR050705">
    <property type="entry name" value="Cytochrome_P450_3A"/>
</dbReference>
<evidence type="ECO:0008006" key="10">
    <source>
        <dbReference type="Google" id="ProtNLM"/>
    </source>
</evidence>